<name>Q9M3S2_ARATH</name>
<feature type="transmembrane region" description="Helical" evidence="1">
    <location>
        <begin position="6"/>
        <end position="26"/>
    </location>
</feature>
<evidence type="ECO:0000313" key="2">
    <source>
        <dbReference type="EMBL" id="CAB71016.2"/>
    </source>
</evidence>
<accession>Q9M3S2</accession>
<dbReference type="AlphaFoldDB" id="Q9M3S2"/>
<proteinExistence type="evidence at transcript level"/>
<reference evidence="2" key="2">
    <citation type="journal article" date="2001" name="Mol. Plant Microbe Interact.">
        <title>Arabidopsis thaliana genes expressed in the early compatible interaction with root-knot nematodes.</title>
        <authorList>
            <person name="Vercauteren I."/>
            <person name="van der Schueren E."/>
            <person name="Van Montagu M."/>
            <person name="Gheysen G."/>
        </authorList>
    </citation>
    <scope>NUCLEOTIDE SEQUENCE</scope>
    <source>
        <tissue evidence="2">Roots</tissue>
    </source>
</reference>
<keyword evidence="1" id="KW-0812">Transmembrane</keyword>
<keyword evidence="1" id="KW-0472">Membrane</keyword>
<dbReference type="EMBL" id="AJ286352">
    <property type="protein sequence ID" value="CAB71016.2"/>
    <property type="molecule type" value="mRNA"/>
</dbReference>
<gene>
    <name evidence="2" type="primary">DiDi 1C-4c</name>
</gene>
<protein>
    <submittedName>
        <fullName evidence="2">Uncharacterized protein DiDi 1C-4c</fullName>
    </submittedName>
</protein>
<feature type="non-terminal residue" evidence="2">
    <location>
        <position position="1"/>
    </location>
</feature>
<keyword evidence="1" id="KW-1133">Transmembrane helix</keyword>
<organism evidence="2">
    <name type="scientific">Arabidopsis thaliana</name>
    <name type="common">Mouse-ear cress</name>
    <dbReference type="NCBI Taxonomy" id="3702"/>
    <lineage>
        <taxon>Eukaryota</taxon>
        <taxon>Viridiplantae</taxon>
        <taxon>Streptophyta</taxon>
        <taxon>Embryophyta</taxon>
        <taxon>Tracheophyta</taxon>
        <taxon>Spermatophyta</taxon>
        <taxon>Magnoliopsida</taxon>
        <taxon>eudicotyledons</taxon>
        <taxon>Gunneridae</taxon>
        <taxon>Pentapetalae</taxon>
        <taxon>rosids</taxon>
        <taxon>malvids</taxon>
        <taxon>Brassicales</taxon>
        <taxon>Brassicaceae</taxon>
        <taxon>Camelineae</taxon>
        <taxon>Arabidopsis</taxon>
    </lineage>
</organism>
<feature type="non-terminal residue" evidence="2">
    <location>
        <position position="43"/>
    </location>
</feature>
<reference evidence="2" key="1">
    <citation type="submission" date="2000-03" db="EMBL/GenBank/DDBJ databases">
        <authorList>
            <person name="Vercauteren I.J.R."/>
        </authorList>
    </citation>
    <scope>NUCLEOTIDE SEQUENCE</scope>
    <source>
        <tissue evidence="2">Roots</tissue>
    </source>
</reference>
<sequence>FFFFAHRYFIFIINELYSYVFILVFLKSLHIHSILNYFHYPVV</sequence>
<evidence type="ECO:0000256" key="1">
    <source>
        <dbReference type="SAM" id="Phobius"/>
    </source>
</evidence>